<feature type="transmembrane region" description="Helical" evidence="1">
    <location>
        <begin position="12"/>
        <end position="30"/>
    </location>
</feature>
<feature type="transmembrane region" description="Helical" evidence="1">
    <location>
        <begin position="51"/>
        <end position="68"/>
    </location>
</feature>
<name>A0A1R1Y2J7_9FUNG</name>
<reference evidence="2 3" key="1">
    <citation type="submission" date="2017-01" db="EMBL/GenBank/DDBJ databases">
        <authorList>
            <person name="Mah S.A."/>
            <person name="Swanson W.J."/>
            <person name="Moy G.W."/>
            <person name="Vacquier V.D."/>
        </authorList>
    </citation>
    <scope>NUCLEOTIDE SEQUENCE [LARGE SCALE GENOMIC DNA]</scope>
    <source>
        <strain evidence="2 3">GSMNP</strain>
    </source>
</reference>
<dbReference type="AlphaFoldDB" id="A0A1R1Y2J7"/>
<proteinExistence type="predicted"/>
<keyword evidence="3" id="KW-1185">Reference proteome</keyword>
<accession>A0A1R1Y2J7</accession>
<keyword evidence="1" id="KW-0472">Membrane</keyword>
<keyword evidence="1" id="KW-0812">Transmembrane</keyword>
<gene>
    <name evidence="2" type="ORF">AYI70_g3615</name>
</gene>
<protein>
    <submittedName>
        <fullName evidence="2">Uncharacterized protein</fullName>
    </submittedName>
</protein>
<evidence type="ECO:0000313" key="3">
    <source>
        <dbReference type="Proteomes" id="UP000187283"/>
    </source>
</evidence>
<comment type="caution">
    <text evidence="2">The sequence shown here is derived from an EMBL/GenBank/DDBJ whole genome shotgun (WGS) entry which is preliminary data.</text>
</comment>
<evidence type="ECO:0000313" key="2">
    <source>
        <dbReference type="EMBL" id="OMJ21187.1"/>
    </source>
</evidence>
<dbReference type="EMBL" id="LSSN01001062">
    <property type="protein sequence ID" value="OMJ21187.1"/>
    <property type="molecule type" value="Genomic_DNA"/>
</dbReference>
<evidence type="ECO:0000256" key="1">
    <source>
        <dbReference type="SAM" id="Phobius"/>
    </source>
</evidence>
<dbReference type="OrthoDB" id="10316075at2759"/>
<dbReference type="Proteomes" id="UP000187283">
    <property type="component" value="Unassembled WGS sequence"/>
</dbReference>
<sequence length="100" mass="11215">MLMMFRPMSISSYNLIVFIGFVDLGIILGQNFCKCGDTIDQEKNFSHASRASMILLVSWVDTSASVLMQFLHPLIFASINLYSFVMKSTFSSLFLSKASI</sequence>
<organism evidence="2 3">
    <name type="scientific">Smittium culicis</name>
    <dbReference type="NCBI Taxonomy" id="133412"/>
    <lineage>
        <taxon>Eukaryota</taxon>
        <taxon>Fungi</taxon>
        <taxon>Fungi incertae sedis</taxon>
        <taxon>Zoopagomycota</taxon>
        <taxon>Kickxellomycotina</taxon>
        <taxon>Harpellomycetes</taxon>
        <taxon>Harpellales</taxon>
        <taxon>Legeriomycetaceae</taxon>
        <taxon>Smittium</taxon>
    </lineage>
</organism>
<keyword evidence="1" id="KW-1133">Transmembrane helix</keyword>